<dbReference type="InterPro" id="IPR009057">
    <property type="entry name" value="Homeodomain-like_sf"/>
</dbReference>
<reference evidence="2" key="2">
    <citation type="submission" date="2021-09" db="EMBL/GenBank/DDBJ databases">
        <authorList>
            <person name="Gilroy R."/>
        </authorList>
    </citation>
    <scope>NUCLEOTIDE SEQUENCE</scope>
    <source>
        <strain evidence="2">ChiBcec21-2208</strain>
    </source>
</reference>
<dbReference type="Gene3D" id="1.10.10.10">
    <property type="entry name" value="Winged helix-like DNA-binding domain superfamily/Winged helix DNA-binding domain"/>
    <property type="match status" value="1"/>
</dbReference>
<dbReference type="PROSITE" id="PS51071">
    <property type="entry name" value="HTH_RPIR"/>
    <property type="match status" value="1"/>
</dbReference>
<protein>
    <submittedName>
        <fullName evidence="2">MurR/RpiR family transcriptional regulator</fullName>
    </submittedName>
</protein>
<dbReference type="PANTHER" id="PTHR30514:SF1">
    <property type="entry name" value="HTH-TYPE TRANSCRIPTIONAL REGULATOR HEXR-RELATED"/>
    <property type="match status" value="1"/>
</dbReference>
<comment type="caution">
    <text evidence="2">The sequence shown here is derived from an EMBL/GenBank/DDBJ whole genome shotgun (WGS) entry which is preliminary data.</text>
</comment>
<evidence type="ECO:0000313" key="2">
    <source>
        <dbReference type="EMBL" id="HJG27823.1"/>
    </source>
</evidence>
<gene>
    <name evidence="2" type="ORF">K8V20_04150</name>
</gene>
<dbReference type="Proteomes" id="UP000782880">
    <property type="component" value="Unassembled WGS sequence"/>
</dbReference>
<dbReference type="SUPFAM" id="SSF46689">
    <property type="entry name" value="Homeodomain-like"/>
    <property type="match status" value="1"/>
</dbReference>
<dbReference type="EMBL" id="DYVE01000107">
    <property type="protein sequence ID" value="HJG27823.1"/>
    <property type="molecule type" value="Genomic_DNA"/>
</dbReference>
<evidence type="ECO:0000259" key="1">
    <source>
        <dbReference type="PROSITE" id="PS51071"/>
    </source>
</evidence>
<dbReference type="InterPro" id="IPR047640">
    <property type="entry name" value="RpiR-like"/>
</dbReference>
<dbReference type="Pfam" id="PF01418">
    <property type="entry name" value="HTH_6"/>
    <property type="match status" value="1"/>
</dbReference>
<evidence type="ECO:0000313" key="3">
    <source>
        <dbReference type="Proteomes" id="UP000782880"/>
    </source>
</evidence>
<name>A0A921LQE3_9FIRM</name>
<dbReference type="PANTHER" id="PTHR30514">
    <property type="entry name" value="GLUCOKINASE"/>
    <property type="match status" value="1"/>
</dbReference>
<dbReference type="AlphaFoldDB" id="A0A921LQE3"/>
<dbReference type="InterPro" id="IPR000281">
    <property type="entry name" value="HTH_RpiR"/>
</dbReference>
<reference evidence="2" key="1">
    <citation type="journal article" date="2021" name="PeerJ">
        <title>Extensive microbial diversity within the chicken gut microbiome revealed by metagenomics and culture.</title>
        <authorList>
            <person name="Gilroy R."/>
            <person name="Ravi A."/>
            <person name="Getino M."/>
            <person name="Pursley I."/>
            <person name="Horton D.L."/>
            <person name="Alikhan N.F."/>
            <person name="Baker D."/>
            <person name="Gharbi K."/>
            <person name="Hall N."/>
            <person name="Watson M."/>
            <person name="Adriaenssens E.M."/>
            <person name="Foster-Nyarko E."/>
            <person name="Jarju S."/>
            <person name="Secka A."/>
            <person name="Antonio M."/>
            <person name="Oren A."/>
            <person name="Chaudhuri R.R."/>
            <person name="La Ragione R."/>
            <person name="Hildebrand F."/>
            <person name="Pallen M.J."/>
        </authorList>
    </citation>
    <scope>NUCLEOTIDE SEQUENCE</scope>
    <source>
        <strain evidence="2">ChiBcec21-2208</strain>
    </source>
</reference>
<organism evidence="2 3">
    <name type="scientific">Subdoligranulum variabile</name>
    <dbReference type="NCBI Taxonomy" id="214851"/>
    <lineage>
        <taxon>Bacteria</taxon>
        <taxon>Bacillati</taxon>
        <taxon>Bacillota</taxon>
        <taxon>Clostridia</taxon>
        <taxon>Eubacteriales</taxon>
        <taxon>Oscillospiraceae</taxon>
        <taxon>Subdoligranulum</taxon>
    </lineage>
</organism>
<accession>A0A921LQE3</accession>
<dbReference type="GO" id="GO:0003700">
    <property type="term" value="F:DNA-binding transcription factor activity"/>
    <property type="evidence" value="ECO:0007669"/>
    <property type="project" value="InterPro"/>
</dbReference>
<dbReference type="InterPro" id="IPR036388">
    <property type="entry name" value="WH-like_DNA-bd_sf"/>
</dbReference>
<dbReference type="GO" id="GO:0097367">
    <property type="term" value="F:carbohydrate derivative binding"/>
    <property type="evidence" value="ECO:0007669"/>
    <property type="project" value="InterPro"/>
</dbReference>
<dbReference type="GO" id="GO:0003677">
    <property type="term" value="F:DNA binding"/>
    <property type="evidence" value="ECO:0007669"/>
    <property type="project" value="InterPro"/>
</dbReference>
<feature type="domain" description="HTH rpiR-type" evidence="1">
    <location>
        <begin position="4"/>
        <end position="80"/>
    </location>
</feature>
<proteinExistence type="predicted"/>
<sequence length="154" mass="16655">MNPRNFWELLREKYSELTRSGRMVEDYLTRHAEQAQYLSISALGAACGVAEATIFRFCRSLGFDGYNEMKIALAQANAMPNAEDAYCILPDTDTATLCKQAGAVSVDAINGTLGVLDPAAVDEAAALLEQARQVFCFGQGAVRSWPTISGRGLP</sequence>